<dbReference type="RefSeq" id="WP_310277150.1">
    <property type="nucleotide sequence ID" value="NZ_JAVDWR010000004.1"/>
</dbReference>
<reference evidence="2 3" key="1">
    <citation type="submission" date="2023-07" db="EMBL/GenBank/DDBJ databases">
        <title>Sorghum-associated microbial communities from plants grown in Nebraska, USA.</title>
        <authorList>
            <person name="Schachtman D."/>
        </authorList>
    </citation>
    <scope>NUCLEOTIDE SEQUENCE [LARGE SCALE GENOMIC DNA]</scope>
    <source>
        <strain evidence="2 3">4138</strain>
    </source>
</reference>
<organism evidence="2 3">
    <name type="scientific">Rheinheimera soli</name>
    <dbReference type="NCBI Taxonomy" id="443616"/>
    <lineage>
        <taxon>Bacteria</taxon>
        <taxon>Pseudomonadati</taxon>
        <taxon>Pseudomonadota</taxon>
        <taxon>Gammaproteobacteria</taxon>
        <taxon>Chromatiales</taxon>
        <taxon>Chromatiaceae</taxon>
        <taxon>Rheinheimera</taxon>
    </lineage>
</organism>
<dbReference type="InterPro" id="IPR056975">
    <property type="entry name" value="HTH_73"/>
</dbReference>
<evidence type="ECO:0000259" key="1">
    <source>
        <dbReference type="Pfam" id="PF24718"/>
    </source>
</evidence>
<dbReference type="Pfam" id="PF24718">
    <property type="entry name" value="HTH_73"/>
    <property type="match status" value="1"/>
</dbReference>
<gene>
    <name evidence="2" type="ORF">J2W69_001876</name>
</gene>
<accession>A0ABU1VZV0</accession>
<protein>
    <recommendedName>
        <fullName evidence="1">HTH-like domain-containing protein</fullName>
    </recommendedName>
</protein>
<name>A0ABU1VZV0_9GAMM</name>
<dbReference type="EMBL" id="JAVDWR010000004">
    <property type="protein sequence ID" value="MDR7120938.1"/>
    <property type="molecule type" value="Genomic_DNA"/>
</dbReference>
<evidence type="ECO:0000313" key="2">
    <source>
        <dbReference type="EMBL" id="MDR7120938.1"/>
    </source>
</evidence>
<feature type="domain" description="HTH-like" evidence="1">
    <location>
        <begin position="6"/>
        <end position="74"/>
    </location>
</feature>
<sequence>MDLLHLGKELKDMYLSSNYGEAVAMIHVFGIKYAKEIKNSGVSMKKIAQTAGIKESYATEISKGVKLSKFVVIK</sequence>
<proteinExistence type="predicted"/>
<dbReference type="Proteomes" id="UP001257909">
    <property type="component" value="Unassembled WGS sequence"/>
</dbReference>
<evidence type="ECO:0000313" key="3">
    <source>
        <dbReference type="Proteomes" id="UP001257909"/>
    </source>
</evidence>
<comment type="caution">
    <text evidence="2">The sequence shown here is derived from an EMBL/GenBank/DDBJ whole genome shotgun (WGS) entry which is preliminary data.</text>
</comment>
<keyword evidence="3" id="KW-1185">Reference proteome</keyword>